<accession>K8EHE1</accession>
<dbReference type="GeneID" id="19015313"/>
<feature type="transmembrane region" description="Helical" evidence="1">
    <location>
        <begin position="114"/>
        <end position="136"/>
    </location>
</feature>
<organism evidence="2 3">
    <name type="scientific">Bathycoccus prasinos</name>
    <dbReference type="NCBI Taxonomy" id="41875"/>
    <lineage>
        <taxon>Eukaryota</taxon>
        <taxon>Viridiplantae</taxon>
        <taxon>Chlorophyta</taxon>
        <taxon>Mamiellophyceae</taxon>
        <taxon>Mamiellales</taxon>
        <taxon>Bathycoccaceae</taxon>
        <taxon>Bathycoccus</taxon>
    </lineage>
</organism>
<gene>
    <name evidence="2" type="ORF">Bathy06g03325</name>
</gene>
<protein>
    <submittedName>
        <fullName evidence="2">Uncharacterized protein</fullName>
    </submittedName>
</protein>
<dbReference type="KEGG" id="bpg:Bathy06g03325"/>
<evidence type="ECO:0000313" key="3">
    <source>
        <dbReference type="Proteomes" id="UP000198341"/>
    </source>
</evidence>
<feature type="transmembrane region" description="Helical" evidence="1">
    <location>
        <begin position="74"/>
        <end position="102"/>
    </location>
</feature>
<dbReference type="AlphaFoldDB" id="K8EHE1"/>
<dbReference type="EMBL" id="FO082273">
    <property type="protein sequence ID" value="CCO17399.1"/>
    <property type="molecule type" value="Genomic_DNA"/>
</dbReference>
<keyword evidence="1" id="KW-0472">Membrane</keyword>
<keyword evidence="1" id="KW-0812">Transmembrane</keyword>
<dbReference type="RefSeq" id="XP_007512799.1">
    <property type="nucleotide sequence ID" value="XM_007512737.1"/>
</dbReference>
<keyword evidence="3" id="KW-1185">Reference proteome</keyword>
<dbReference type="Proteomes" id="UP000198341">
    <property type="component" value="Chromosome 6"/>
</dbReference>
<proteinExistence type="predicted"/>
<name>K8EHE1_9CHLO</name>
<sequence>MKIPQSSTRTRRLRARAKKHQIFFSEKKKKNTREERIQTFFSFPRTKRPTRKKKNKEIKRDFQALPKEERTTPFLLLLFVLVFFVLLLLLHLSLLACTRLLFATAPAFRGHRSTFIVIIILYIFVLFVYYLAFVVWGSKISLFLSSSFSETTDRQTHTLRPLE</sequence>
<evidence type="ECO:0000256" key="1">
    <source>
        <dbReference type="SAM" id="Phobius"/>
    </source>
</evidence>
<evidence type="ECO:0000313" key="2">
    <source>
        <dbReference type="EMBL" id="CCO17399.1"/>
    </source>
</evidence>
<reference evidence="2" key="1">
    <citation type="submission" date="2011-10" db="EMBL/GenBank/DDBJ databases">
        <authorList>
            <person name="Genoscope - CEA"/>
        </authorList>
    </citation>
    <scope>NUCLEOTIDE SEQUENCE [LARGE SCALE GENOMIC DNA]</scope>
    <source>
        <strain evidence="2">RCC 1105</strain>
    </source>
</reference>
<keyword evidence="1" id="KW-1133">Transmembrane helix</keyword>